<dbReference type="OrthoDB" id="408373at2759"/>
<dbReference type="ESTHER" id="picst-a3ggh9">
    <property type="family name" value="6_AlphaBeta_hydrolase"/>
</dbReference>
<evidence type="ECO:0000259" key="1">
    <source>
        <dbReference type="Pfam" id="PF12697"/>
    </source>
</evidence>
<dbReference type="HOGENOM" id="CLU_020336_50_3_1"/>
<dbReference type="KEGG" id="pic:PICST_52615"/>
<dbReference type="OMA" id="KGVGHWH"/>
<protein>
    <recommendedName>
        <fullName evidence="1">AB hydrolase-1 domain-containing protein</fullName>
    </recommendedName>
</protein>
<feature type="domain" description="AB hydrolase-1" evidence="1">
    <location>
        <begin position="27"/>
        <end position="262"/>
    </location>
</feature>
<dbReference type="STRING" id="322104.A3GGH9"/>
<dbReference type="PANTHER" id="PTHR43798:SF5">
    <property type="entry name" value="MONOACYLGLYCEROL LIPASE ABHD6"/>
    <property type="match status" value="1"/>
</dbReference>
<comment type="caution">
    <text evidence="2">The sequence shown here is derived from an EMBL/GenBank/DDBJ whole genome shotgun (WGS) entry which is preliminary data.</text>
</comment>
<dbReference type="InParanoid" id="A3GGH9"/>
<dbReference type="GO" id="GO:0046464">
    <property type="term" value="P:acylglycerol catabolic process"/>
    <property type="evidence" value="ECO:0007669"/>
    <property type="project" value="TreeGrafter"/>
</dbReference>
<proteinExistence type="predicted"/>
<reference evidence="2 3" key="1">
    <citation type="journal article" date="2007" name="Nat. Biotechnol.">
        <title>Genome sequence of the lignocellulose-bioconverting and xylose-fermenting yeast Pichia stipitis.</title>
        <authorList>
            <person name="Jeffries T.W."/>
            <person name="Grigoriev I.V."/>
            <person name="Grimwood J."/>
            <person name="Laplaza J.M."/>
            <person name="Aerts A."/>
            <person name="Salamov A."/>
            <person name="Schmutz J."/>
            <person name="Lindquist E."/>
            <person name="Dehal P."/>
            <person name="Shapiro H."/>
            <person name="Jin Y.S."/>
            <person name="Passoth V."/>
            <person name="Richardson P.M."/>
        </authorList>
    </citation>
    <scope>NUCLEOTIDE SEQUENCE [LARGE SCALE GENOMIC DNA]</scope>
    <source>
        <strain evidence="3">ATCC 58785 / CBS 6054 / NBRC 10063 / NRRL Y-11545</strain>
    </source>
</reference>
<dbReference type="GO" id="GO:0047372">
    <property type="term" value="F:monoacylglycerol lipase activity"/>
    <property type="evidence" value="ECO:0007669"/>
    <property type="project" value="TreeGrafter"/>
</dbReference>
<dbReference type="SUPFAM" id="SSF53474">
    <property type="entry name" value="alpha/beta-Hydrolases"/>
    <property type="match status" value="1"/>
</dbReference>
<dbReference type="InterPro" id="IPR029058">
    <property type="entry name" value="AB_hydrolase_fold"/>
</dbReference>
<dbReference type="eggNOG" id="KOG1454">
    <property type="taxonomic scope" value="Eukaryota"/>
</dbReference>
<dbReference type="EMBL" id="AAVQ01000001">
    <property type="protein sequence ID" value="EAZ63525.2"/>
    <property type="molecule type" value="Genomic_DNA"/>
</dbReference>
<dbReference type="GeneID" id="4851378"/>
<dbReference type="Proteomes" id="UP000002258">
    <property type="component" value="Chromosome 1"/>
</dbReference>
<gene>
    <name evidence="2" type="ORF">PICST_52615</name>
</gene>
<dbReference type="AlphaFoldDB" id="A3GGH9"/>
<keyword evidence="3" id="KW-1185">Reference proteome</keyword>
<dbReference type="Gene3D" id="3.40.50.1820">
    <property type="entry name" value="alpha/beta hydrolase"/>
    <property type="match status" value="1"/>
</dbReference>
<dbReference type="PANTHER" id="PTHR43798">
    <property type="entry name" value="MONOACYLGLYCEROL LIPASE"/>
    <property type="match status" value="1"/>
</dbReference>
<name>A3GGH9_PICST</name>
<evidence type="ECO:0000313" key="3">
    <source>
        <dbReference type="Proteomes" id="UP000002258"/>
    </source>
</evidence>
<dbReference type="InterPro" id="IPR050266">
    <property type="entry name" value="AB_hydrolase_sf"/>
</dbReference>
<dbReference type="InterPro" id="IPR000073">
    <property type="entry name" value="AB_hydrolase_1"/>
</dbReference>
<organism evidence="2 3">
    <name type="scientific">Scheffersomyces stipitis (strain ATCC 58785 / CBS 6054 / NBRC 10063 / NRRL Y-11545)</name>
    <name type="common">Yeast</name>
    <name type="synonym">Pichia stipitis</name>
    <dbReference type="NCBI Taxonomy" id="322104"/>
    <lineage>
        <taxon>Eukaryota</taxon>
        <taxon>Fungi</taxon>
        <taxon>Dikarya</taxon>
        <taxon>Ascomycota</taxon>
        <taxon>Saccharomycotina</taxon>
        <taxon>Pichiomycetes</taxon>
        <taxon>Debaryomycetaceae</taxon>
        <taxon>Scheffersomyces</taxon>
    </lineage>
</organism>
<evidence type="ECO:0000313" key="2">
    <source>
        <dbReference type="EMBL" id="EAZ63525.2"/>
    </source>
</evidence>
<dbReference type="RefSeq" id="XP_001387548.2">
    <property type="nucleotide sequence ID" value="XM_001387511.1"/>
</dbReference>
<dbReference type="Pfam" id="PF12697">
    <property type="entry name" value="Abhydrolase_6"/>
    <property type="match status" value="1"/>
</dbReference>
<sequence>MSSYFNSKGQFYTVLGTPESIDDDRVIVFLHGLGSSQNFHYPVASRLAEKNVCLLIDHEGAANSKLNKADLSLEDLSENVFQILQQANLVQKKIILVGHSMSGMLINYINIYHSDKINIVGNVLIAPVHPTEQAADVFSKRIESLKNEISLERFANIFPELATGSKCSTLAKAFIRQLLLSQNVEGYCANCRAIVSGGNYKLPSQYNKITARTMIIRGEEDKVTPWNGCIENIAGSLKNVEVFSLPNVGHWIVLEAPDEVYEQVSVFLRK</sequence>
<accession>A3GGH9</accession>
<dbReference type="GO" id="GO:0016020">
    <property type="term" value="C:membrane"/>
    <property type="evidence" value="ECO:0007669"/>
    <property type="project" value="TreeGrafter"/>
</dbReference>